<accession>A0A0S4JUC7</accession>
<keyword evidence="3" id="KW-1185">Reference proteome</keyword>
<proteinExistence type="predicted"/>
<evidence type="ECO:0000256" key="1">
    <source>
        <dbReference type="SAM" id="MobiDB-lite"/>
    </source>
</evidence>
<dbReference type="EMBL" id="CYKH01002245">
    <property type="protein sequence ID" value="CUG94414.1"/>
    <property type="molecule type" value="Genomic_DNA"/>
</dbReference>
<sequence>MVQVQHDPKRDTLDSALTEFNSFHLLVIGRLVHRHAKWRPMEDENKLKQPGCPQTRQQFPRTLPPEWSSMHSFRCTTTMRGRSLARGQQLQSHCGNNMI</sequence>
<reference evidence="3" key="1">
    <citation type="submission" date="2015-09" db="EMBL/GenBank/DDBJ databases">
        <authorList>
            <consortium name="Pathogen Informatics"/>
        </authorList>
    </citation>
    <scope>NUCLEOTIDE SEQUENCE [LARGE SCALE GENOMIC DNA]</scope>
    <source>
        <strain evidence="3">Lake Konstanz</strain>
    </source>
</reference>
<organism evidence="2 3">
    <name type="scientific">Bodo saltans</name>
    <name type="common">Flagellated protozoan</name>
    <dbReference type="NCBI Taxonomy" id="75058"/>
    <lineage>
        <taxon>Eukaryota</taxon>
        <taxon>Discoba</taxon>
        <taxon>Euglenozoa</taxon>
        <taxon>Kinetoplastea</taxon>
        <taxon>Metakinetoplastina</taxon>
        <taxon>Eubodonida</taxon>
        <taxon>Bodonidae</taxon>
        <taxon>Bodo</taxon>
    </lineage>
</organism>
<evidence type="ECO:0000313" key="3">
    <source>
        <dbReference type="Proteomes" id="UP000051952"/>
    </source>
</evidence>
<dbReference type="Proteomes" id="UP000051952">
    <property type="component" value="Unassembled WGS sequence"/>
</dbReference>
<feature type="compositionally biased region" description="Polar residues" evidence="1">
    <location>
        <begin position="69"/>
        <end position="99"/>
    </location>
</feature>
<feature type="region of interest" description="Disordered" evidence="1">
    <location>
        <begin position="41"/>
        <end position="99"/>
    </location>
</feature>
<dbReference type="AlphaFoldDB" id="A0A0S4JUC7"/>
<protein>
    <submittedName>
        <fullName evidence="2">Uncharacterized protein</fullName>
    </submittedName>
</protein>
<gene>
    <name evidence="2" type="ORF">BSAL_48065</name>
</gene>
<evidence type="ECO:0000313" key="2">
    <source>
        <dbReference type="EMBL" id="CUG94414.1"/>
    </source>
</evidence>
<name>A0A0S4JUC7_BODSA</name>
<dbReference type="VEuPathDB" id="TriTrypDB:BSAL_48065"/>